<comment type="catalytic activity">
    <reaction evidence="4">
        <text>uridine(34) in tRNA + AH2 + O2 = 5-hydroxyuridine(34) in tRNA + A + H2O</text>
        <dbReference type="Rhea" id="RHEA:64224"/>
        <dbReference type="Rhea" id="RHEA-COMP:11727"/>
        <dbReference type="Rhea" id="RHEA-COMP:13381"/>
        <dbReference type="ChEBI" id="CHEBI:13193"/>
        <dbReference type="ChEBI" id="CHEBI:15377"/>
        <dbReference type="ChEBI" id="CHEBI:15379"/>
        <dbReference type="ChEBI" id="CHEBI:17499"/>
        <dbReference type="ChEBI" id="CHEBI:65315"/>
        <dbReference type="ChEBI" id="CHEBI:136877"/>
    </reaction>
</comment>
<dbReference type="InterPro" id="IPR040503">
    <property type="entry name" value="TRHO_N"/>
</dbReference>
<dbReference type="SMART" id="SM00450">
    <property type="entry name" value="RHOD"/>
    <property type="match status" value="1"/>
</dbReference>
<dbReference type="NCBIfam" id="NF001133">
    <property type="entry name" value="PRK00142.1-1"/>
    <property type="match status" value="1"/>
</dbReference>
<dbReference type="Gene3D" id="3.40.250.10">
    <property type="entry name" value="Rhodanese-like domain"/>
    <property type="match status" value="1"/>
</dbReference>
<protein>
    <recommendedName>
        <fullName evidence="4">tRNA uridine(34) hydroxylase</fullName>
        <ecNumber evidence="4">1.14.-.-</ecNumber>
    </recommendedName>
    <alternativeName>
        <fullName evidence="4">tRNA hydroxylation protein O</fullName>
    </alternativeName>
</protein>
<evidence type="ECO:0000313" key="7">
    <source>
        <dbReference type="Proteomes" id="UP000321721"/>
    </source>
</evidence>
<feature type="domain" description="Rhodanese" evidence="5">
    <location>
        <begin position="149"/>
        <end position="243"/>
    </location>
</feature>
<comment type="similarity">
    <text evidence="4">Belongs to the TrhO family.</text>
</comment>
<keyword evidence="6" id="KW-0808">Transferase</keyword>
<comment type="function">
    <text evidence="3">Catalyzes oxygen-dependent 5-hydroxyuridine (ho5U) modification at position 34 in tRNAs, the first step in 5-carboxymethoxyuridine (cmo5U) biosynthesis. May be part of an alternate pathway, which is able to bypass cmo5U biogenesis in a subset of tRNAs under aerobic conditions.</text>
</comment>
<keyword evidence="2 4" id="KW-0560">Oxidoreductase</keyword>
<dbReference type="RefSeq" id="WP_147102051.1">
    <property type="nucleotide sequence ID" value="NZ_VOOS01000006.1"/>
</dbReference>
<evidence type="ECO:0000256" key="2">
    <source>
        <dbReference type="ARBA" id="ARBA00023002"/>
    </source>
</evidence>
<dbReference type="Pfam" id="PF17773">
    <property type="entry name" value="UPF0176_N"/>
    <property type="match status" value="1"/>
</dbReference>
<dbReference type="Proteomes" id="UP000321721">
    <property type="component" value="Unassembled WGS sequence"/>
</dbReference>
<dbReference type="InterPro" id="IPR022111">
    <property type="entry name" value="Rhodanese_C"/>
</dbReference>
<evidence type="ECO:0000256" key="4">
    <source>
        <dbReference type="HAMAP-Rule" id="MF_00469"/>
    </source>
</evidence>
<dbReference type="Pfam" id="PF12368">
    <property type="entry name" value="Rhodanese_C"/>
    <property type="match status" value="1"/>
</dbReference>
<keyword evidence="7" id="KW-1185">Reference proteome</keyword>
<evidence type="ECO:0000256" key="3">
    <source>
        <dbReference type="ARBA" id="ARBA00045625"/>
    </source>
</evidence>
<evidence type="ECO:0000313" key="6">
    <source>
        <dbReference type="EMBL" id="TXB64033.1"/>
    </source>
</evidence>
<dbReference type="InterPro" id="IPR001763">
    <property type="entry name" value="Rhodanese-like_dom"/>
</dbReference>
<dbReference type="GO" id="GO:0006400">
    <property type="term" value="P:tRNA modification"/>
    <property type="evidence" value="ECO:0007669"/>
    <property type="project" value="UniProtKB-UniRule"/>
</dbReference>
<dbReference type="SUPFAM" id="SSF52821">
    <property type="entry name" value="Rhodanese/Cell cycle control phosphatase"/>
    <property type="match status" value="1"/>
</dbReference>
<dbReference type="CDD" id="cd01518">
    <property type="entry name" value="RHOD_YceA"/>
    <property type="match status" value="1"/>
</dbReference>
<dbReference type="HAMAP" id="MF_00469">
    <property type="entry name" value="TrhO"/>
    <property type="match status" value="1"/>
</dbReference>
<organism evidence="6 7">
    <name type="scientific">Vicingus serpentipes</name>
    <dbReference type="NCBI Taxonomy" id="1926625"/>
    <lineage>
        <taxon>Bacteria</taxon>
        <taxon>Pseudomonadati</taxon>
        <taxon>Bacteroidota</taxon>
        <taxon>Flavobacteriia</taxon>
        <taxon>Flavobacteriales</taxon>
        <taxon>Vicingaceae</taxon>
        <taxon>Vicingus</taxon>
    </lineage>
</organism>
<dbReference type="InterPro" id="IPR020936">
    <property type="entry name" value="TrhO"/>
</dbReference>
<dbReference type="GO" id="GO:0016740">
    <property type="term" value="F:transferase activity"/>
    <property type="evidence" value="ECO:0007669"/>
    <property type="project" value="UniProtKB-KW"/>
</dbReference>
<dbReference type="EC" id="1.14.-.-" evidence="4"/>
<dbReference type="PANTHER" id="PTHR43846:SF1">
    <property type="entry name" value="TRNA URIDINE(34) HYDROXYLASE"/>
    <property type="match status" value="1"/>
</dbReference>
<dbReference type="Gene3D" id="3.30.70.100">
    <property type="match status" value="1"/>
</dbReference>
<keyword evidence="1 4" id="KW-0819">tRNA processing</keyword>
<dbReference type="PANTHER" id="PTHR43846">
    <property type="entry name" value="UPF0176 PROTEIN YCEA"/>
    <property type="match status" value="1"/>
</dbReference>
<accession>A0A5C6RP82</accession>
<comment type="caution">
    <text evidence="6">The sequence shown here is derived from an EMBL/GenBank/DDBJ whole genome shotgun (WGS) entry which is preliminary data.</text>
</comment>
<dbReference type="AlphaFoldDB" id="A0A5C6RP82"/>
<evidence type="ECO:0000256" key="1">
    <source>
        <dbReference type="ARBA" id="ARBA00022694"/>
    </source>
</evidence>
<sequence>MKTKKPTLFNKYGREELEKEIQNESFKRITVSLYRYVDIKNPQIFRDELFTKWIELNVRGRIYIAHEGINAQFSVPEPNWEKFTRSLEDYDYLKDVPLKIAVEDDGKSFLKLTIKVRKKILADGMDDNSYDTSNVGKHLTASEWNKYMDDPNTIVVDVRNHYEHEIGHFKGALCAESDTFREDLPKIKEKLKGNEDKKILLYCTGGIRCEKTSAFLRHEGFQDVNQLHGGIIDYARQIDKEGLESKFIGKNFVFDERRGERISDDIISSCHQCGEPCDDHTNCEYLDCNMLFIQCSNCKEEHEGCCSEECKTIIKLPIEEQQKIRAEREKKGLMGYKKSLRPKKITKN</sequence>
<dbReference type="OrthoDB" id="9778326at2"/>
<dbReference type="InterPro" id="IPR036873">
    <property type="entry name" value="Rhodanese-like_dom_sf"/>
</dbReference>
<gene>
    <name evidence="4" type="primary">trhO</name>
    <name evidence="6" type="ORF">FRY74_12335</name>
</gene>
<dbReference type="GO" id="GO:0016705">
    <property type="term" value="F:oxidoreductase activity, acting on paired donors, with incorporation or reduction of molecular oxygen"/>
    <property type="evidence" value="ECO:0007669"/>
    <property type="project" value="UniProtKB-UniRule"/>
</dbReference>
<evidence type="ECO:0000259" key="5">
    <source>
        <dbReference type="PROSITE" id="PS50206"/>
    </source>
</evidence>
<dbReference type="Pfam" id="PF00581">
    <property type="entry name" value="Rhodanese"/>
    <property type="match status" value="1"/>
</dbReference>
<dbReference type="PROSITE" id="PS50206">
    <property type="entry name" value="RHODANESE_3"/>
    <property type="match status" value="1"/>
</dbReference>
<dbReference type="EMBL" id="VOOS01000006">
    <property type="protein sequence ID" value="TXB64033.1"/>
    <property type="molecule type" value="Genomic_DNA"/>
</dbReference>
<proteinExistence type="inferred from homology"/>
<name>A0A5C6RP82_9FLAO</name>
<reference evidence="6 7" key="1">
    <citation type="submission" date="2019-08" db="EMBL/GenBank/DDBJ databases">
        <title>Genome of Vicingus serpentipes NCIMB 15042.</title>
        <authorList>
            <person name="Bowman J.P."/>
        </authorList>
    </citation>
    <scope>NUCLEOTIDE SEQUENCE [LARGE SCALE GENOMIC DNA]</scope>
    <source>
        <strain evidence="6 7">NCIMB 15042</strain>
    </source>
</reference>